<keyword evidence="1" id="KW-1133">Transmembrane helix</keyword>
<evidence type="ECO:0000256" key="1">
    <source>
        <dbReference type="SAM" id="Phobius"/>
    </source>
</evidence>
<sequence length="89" mass="10451">MTNVFIANIDETNVFEKGRLDEMFSLLDETGHQRFAPIRAQDFYPDLGIFTSWYVKVMIWAMTEILLFGIFHDTIILNCSRVKNMRSNI</sequence>
<reference evidence="2 3" key="1">
    <citation type="submission" date="2019-01" db="EMBL/GenBank/DDBJ databases">
        <authorList>
            <person name="Ferrante I. M."/>
        </authorList>
    </citation>
    <scope>NUCLEOTIDE SEQUENCE [LARGE SCALE GENOMIC DNA]</scope>
    <source>
        <strain evidence="2 3">B856</strain>
    </source>
</reference>
<dbReference type="EMBL" id="CAACVS010000036">
    <property type="protein sequence ID" value="VEU34688.1"/>
    <property type="molecule type" value="Genomic_DNA"/>
</dbReference>
<keyword evidence="1" id="KW-0812">Transmembrane</keyword>
<keyword evidence="3" id="KW-1185">Reference proteome</keyword>
<accession>A0A448YY22</accession>
<organism evidence="2 3">
    <name type="scientific">Pseudo-nitzschia multistriata</name>
    <dbReference type="NCBI Taxonomy" id="183589"/>
    <lineage>
        <taxon>Eukaryota</taxon>
        <taxon>Sar</taxon>
        <taxon>Stramenopiles</taxon>
        <taxon>Ochrophyta</taxon>
        <taxon>Bacillariophyta</taxon>
        <taxon>Bacillariophyceae</taxon>
        <taxon>Bacillariophycidae</taxon>
        <taxon>Bacillariales</taxon>
        <taxon>Bacillariaceae</taxon>
        <taxon>Pseudo-nitzschia</taxon>
    </lineage>
</organism>
<protein>
    <submittedName>
        <fullName evidence="2">Uncharacterized protein</fullName>
    </submittedName>
</protein>
<keyword evidence="1" id="KW-0472">Membrane</keyword>
<name>A0A448YY22_9STRA</name>
<gene>
    <name evidence="2" type="ORF">PSNMU_V1.4_AUG-EV-PASAV3_0014000</name>
</gene>
<dbReference type="Proteomes" id="UP000291116">
    <property type="component" value="Unassembled WGS sequence"/>
</dbReference>
<dbReference type="AlphaFoldDB" id="A0A448YY22"/>
<evidence type="ECO:0000313" key="2">
    <source>
        <dbReference type="EMBL" id="VEU34688.1"/>
    </source>
</evidence>
<feature type="transmembrane region" description="Helical" evidence="1">
    <location>
        <begin position="53"/>
        <end position="77"/>
    </location>
</feature>
<proteinExistence type="predicted"/>
<evidence type="ECO:0000313" key="3">
    <source>
        <dbReference type="Proteomes" id="UP000291116"/>
    </source>
</evidence>